<reference evidence="9" key="1">
    <citation type="submission" date="2022-07" db="EMBL/GenBank/DDBJ databases">
        <title>Fungi with potential for degradation of polypropylene.</title>
        <authorList>
            <person name="Gostincar C."/>
        </authorList>
    </citation>
    <scope>NUCLEOTIDE SEQUENCE</scope>
    <source>
        <strain evidence="9">EXF-13287</strain>
    </source>
</reference>
<feature type="compositionally biased region" description="Basic and acidic residues" evidence="6">
    <location>
        <begin position="535"/>
        <end position="560"/>
    </location>
</feature>
<evidence type="ECO:0000256" key="1">
    <source>
        <dbReference type="ARBA" id="ARBA00004141"/>
    </source>
</evidence>
<dbReference type="AlphaFoldDB" id="A0AA38RIQ4"/>
<dbReference type="Proteomes" id="UP001174691">
    <property type="component" value="Unassembled WGS sequence"/>
</dbReference>
<evidence type="ECO:0000256" key="5">
    <source>
        <dbReference type="ARBA" id="ARBA00038359"/>
    </source>
</evidence>
<feature type="transmembrane region" description="Helical" evidence="7">
    <location>
        <begin position="114"/>
        <end position="139"/>
    </location>
</feature>
<keyword evidence="2 7" id="KW-0812">Transmembrane</keyword>
<evidence type="ECO:0000259" key="8">
    <source>
        <dbReference type="Pfam" id="PF20684"/>
    </source>
</evidence>
<feature type="transmembrane region" description="Helical" evidence="7">
    <location>
        <begin position="151"/>
        <end position="175"/>
    </location>
</feature>
<keyword evidence="4 7" id="KW-0472">Membrane</keyword>
<evidence type="ECO:0000313" key="10">
    <source>
        <dbReference type="Proteomes" id="UP001174691"/>
    </source>
</evidence>
<feature type="compositionally biased region" description="Low complexity" evidence="6">
    <location>
        <begin position="332"/>
        <end position="353"/>
    </location>
</feature>
<evidence type="ECO:0000313" key="9">
    <source>
        <dbReference type="EMBL" id="KAJ9133128.1"/>
    </source>
</evidence>
<evidence type="ECO:0000256" key="7">
    <source>
        <dbReference type="SAM" id="Phobius"/>
    </source>
</evidence>
<accession>A0AA38RIQ4</accession>
<dbReference type="PANTHER" id="PTHR33048">
    <property type="entry name" value="PTH11-LIKE INTEGRAL MEMBRANE PROTEIN (AFU_ORTHOLOGUE AFUA_5G11245)"/>
    <property type="match status" value="1"/>
</dbReference>
<dbReference type="Pfam" id="PF20684">
    <property type="entry name" value="Fung_rhodopsin"/>
    <property type="match status" value="1"/>
</dbReference>
<evidence type="ECO:0000256" key="3">
    <source>
        <dbReference type="ARBA" id="ARBA00022989"/>
    </source>
</evidence>
<protein>
    <submittedName>
        <fullName evidence="9">Cfem domain-containing protein</fullName>
    </submittedName>
</protein>
<dbReference type="PANTHER" id="PTHR33048:SF47">
    <property type="entry name" value="INTEGRAL MEMBRANE PROTEIN-RELATED"/>
    <property type="match status" value="1"/>
</dbReference>
<keyword evidence="3 7" id="KW-1133">Transmembrane helix</keyword>
<dbReference type="EMBL" id="JANBVN010000208">
    <property type="protein sequence ID" value="KAJ9133128.1"/>
    <property type="molecule type" value="Genomic_DNA"/>
</dbReference>
<comment type="similarity">
    <text evidence="5">Belongs to the SAT4 family.</text>
</comment>
<gene>
    <name evidence="9" type="ORF">NKR19_g9158</name>
</gene>
<comment type="caution">
    <text evidence="9">The sequence shown here is derived from an EMBL/GenBank/DDBJ whole genome shotgun (WGS) entry which is preliminary data.</text>
</comment>
<dbReference type="InterPro" id="IPR049326">
    <property type="entry name" value="Rhodopsin_dom_fungi"/>
</dbReference>
<evidence type="ECO:0000256" key="6">
    <source>
        <dbReference type="SAM" id="MobiDB-lite"/>
    </source>
</evidence>
<keyword evidence="10" id="KW-1185">Reference proteome</keyword>
<feature type="transmembrane region" description="Helical" evidence="7">
    <location>
        <begin position="36"/>
        <end position="59"/>
    </location>
</feature>
<feature type="transmembrane region" description="Helical" evidence="7">
    <location>
        <begin position="71"/>
        <end position="91"/>
    </location>
</feature>
<dbReference type="GO" id="GO:0016020">
    <property type="term" value="C:membrane"/>
    <property type="evidence" value="ECO:0007669"/>
    <property type="project" value="UniProtKB-SubCell"/>
</dbReference>
<evidence type="ECO:0000256" key="2">
    <source>
        <dbReference type="ARBA" id="ARBA00022692"/>
    </source>
</evidence>
<comment type="subcellular location">
    <subcellularLocation>
        <location evidence="1">Membrane</location>
        <topology evidence="1">Multi-pass membrane protein</topology>
    </subcellularLocation>
</comment>
<sequence>MDYRTPFSDMSASGPVDTNAILASGQPYPKATSLQIFAIAIIFVFPAIALVVVMIRAAGRIAIRQFGWDDWLICIAMFLSIAETIISYFFIKTNFIGIHGADIPKNQDGTEARIWLFAVQVLYNPILALVKSSVLIFLLRLFGQKDGVRRFVIGLNIVNILQMVAVFFAVTLQCLPISFNWDLTVSNGRCVDRRVLYTFTSCFNIVTDLLVLGLPLWIFVDLKIPRRTKVALIFVFLLGFIVTITSVVRLVILVQGLFGLVTSTDPTFNIGFVVSAIETNLALITASAPALRPFFRARERGGWMGRSSGAPTKSGDVEGGGTSGDKKSLGWPLSAKFSSSSPKSPGAKLARGSSRGGRRGGSRSGRGRGGAKKYDIRLRRDVAHELRSQSPRASEEETMTANGIMRVSDIQREIDGIVKEIAVEGSGTYVGRRPSTARTITPPPSRRGDRPATAPRLLASNLGGVATSTTMTTRPTTRDSNVNDFRNTGFDFFNRIPPPETESVPVSRGRREVAPERYYSESVYPDLEYYTQAGGRRDERENRDRDYSEERMSKYGEKRFGVVTPRSGVTPTSGNGWRESGRPF</sequence>
<feature type="domain" description="Rhodopsin" evidence="8">
    <location>
        <begin position="56"/>
        <end position="296"/>
    </location>
</feature>
<evidence type="ECO:0000256" key="4">
    <source>
        <dbReference type="ARBA" id="ARBA00023136"/>
    </source>
</evidence>
<feature type="transmembrane region" description="Helical" evidence="7">
    <location>
        <begin position="195"/>
        <end position="220"/>
    </location>
</feature>
<proteinExistence type="inferred from homology"/>
<name>A0AA38RIQ4_9PEZI</name>
<dbReference type="InterPro" id="IPR052337">
    <property type="entry name" value="SAT4-like"/>
</dbReference>
<feature type="region of interest" description="Disordered" evidence="6">
    <location>
        <begin position="531"/>
        <end position="584"/>
    </location>
</feature>
<feature type="compositionally biased region" description="Basic residues" evidence="6">
    <location>
        <begin position="356"/>
        <end position="371"/>
    </location>
</feature>
<organism evidence="9 10">
    <name type="scientific">Coniochaeta hoffmannii</name>
    <dbReference type="NCBI Taxonomy" id="91930"/>
    <lineage>
        <taxon>Eukaryota</taxon>
        <taxon>Fungi</taxon>
        <taxon>Dikarya</taxon>
        <taxon>Ascomycota</taxon>
        <taxon>Pezizomycotina</taxon>
        <taxon>Sordariomycetes</taxon>
        <taxon>Sordariomycetidae</taxon>
        <taxon>Coniochaetales</taxon>
        <taxon>Coniochaetaceae</taxon>
        <taxon>Coniochaeta</taxon>
    </lineage>
</organism>
<feature type="transmembrane region" description="Helical" evidence="7">
    <location>
        <begin position="232"/>
        <end position="258"/>
    </location>
</feature>
<feature type="compositionally biased region" description="Basic and acidic residues" evidence="6">
    <location>
        <begin position="372"/>
        <end position="387"/>
    </location>
</feature>
<feature type="region of interest" description="Disordered" evidence="6">
    <location>
        <begin position="429"/>
        <end position="452"/>
    </location>
</feature>
<feature type="region of interest" description="Disordered" evidence="6">
    <location>
        <begin position="302"/>
        <end position="400"/>
    </location>
</feature>